<evidence type="ECO:0000313" key="2">
    <source>
        <dbReference type="Proteomes" id="UP001057481"/>
    </source>
</evidence>
<organism evidence="1 2">
    <name type="scientific">Periweissella beninensis</name>
    <dbReference type="NCBI Taxonomy" id="504936"/>
    <lineage>
        <taxon>Bacteria</taxon>
        <taxon>Bacillati</taxon>
        <taxon>Bacillota</taxon>
        <taxon>Bacilli</taxon>
        <taxon>Lactobacillales</taxon>
        <taxon>Lactobacillaceae</taxon>
        <taxon>Periweissella</taxon>
    </lineage>
</organism>
<keyword evidence="2" id="KW-1185">Reference proteome</keyword>
<sequence length="233" mass="26720">MQNLIKHTLKQDNYTILANANITNSALSLRARGLLALLLSLPSDWKVRKTWLYKQSKLEGRDAINRAWQELKKHGYIEQQKILDNKTKRIIDHQFIINEMPKIKPSGPTTLLENQGTASQTPDNGPLQRTNIKKTKTTNTEKITKSGDEKYIYWQTQLETALNHAFNNFEKRELVHMLTTGKYTDEQLAFATNVAGLAHAKSLNYVTQVLQNTSKAMQRPTQFVDIPLENIFI</sequence>
<reference evidence="1" key="1">
    <citation type="submission" date="2021-04" db="EMBL/GenBank/DDBJ databases">
        <title>Taxonomic assessment of Weissella genus.</title>
        <authorList>
            <person name="Fanelli F."/>
            <person name="Chieffi D."/>
            <person name="Dell'Aquila A."/>
            <person name="Gyu-Sung C."/>
            <person name="Franz C.M.A.P."/>
            <person name="Fusco V."/>
        </authorList>
    </citation>
    <scope>NUCLEOTIDE SEQUENCE</scope>
    <source>
        <strain evidence="1">LMG 25373</strain>
    </source>
</reference>
<comment type="caution">
    <text evidence="1">The sequence shown here is derived from an EMBL/GenBank/DDBJ whole genome shotgun (WGS) entry which is preliminary data.</text>
</comment>
<dbReference type="Proteomes" id="UP001057481">
    <property type="component" value="Unassembled WGS sequence"/>
</dbReference>
<accession>A0ABT0VH07</accession>
<evidence type="ECO:0008006" key="3">
    <source>
        <dbReference type="Google" id="ProtNLM"/>
    </source>
</evidence>
<proteinExistence type="predicted"/>
<protein>
    <recommendedName>
        <fullName evidence="3">Replication protein</fullName>
    </recommendedName>
</protein>
<name>A0ABT0VH07_9LACO</name>
<evidence type="ECO:0000313" key="1">
    <source>
        <dbReference type="EMBL" id="MCM2437127.1"/>
    </source>
</evidence>
<gene>
    <name evidence="1" type="ORF">KAK10_04190</name>
</gene>
<dbReference type="RefSeq" id="WP_205144255.1">
    <property type="nucleotide sequence ID" value="NZ_JAFBDN010000027.1"/>
</dbReference>
<dbReference type="EMBL" id="JAGMVS010000051">
    <property type="protein sequence ID" value="MCM2437127.1"/>
    <property type="molecule type" value="Genomic_DNA"/>
</dbReference>